<dbReference type="InterPro" id="IPR001810">
    <property type="entry name" value="F-box_dom"/>
</dbReference>
<dbReference type="Gene3D" id="2.130.10.10">
    <property type="entry name" value="YVTN repeat-like/Quinoprotein amine dehydrogenase"/>
    <property type="match status" value="3"/>
</dbReference>
<dbReference type="SUPFAM" id="SSF81383">
    <property type="entry name" value="F-box domain"/>
    <property type="match status" value="1"/>
</dbReference>
<dbReference type="InterPro" id="IPR020472">
    <property type="entry name" value="WD40_PAC1"/>
</dbReference>
<dbReference type="AlphaFoldDB" id="A0AAN7KDX1"/>
<dbReference type="PRINTS" id="PR00320">
    <property type="entry name" value="GPROTEINBRPT"/>
</dbReference>
<dbReference type="Gene3D" id="1.20.1280.50">
    <property type="match status" value="1"/>
</dbReference>
<dbReference type="InterPro" id="IPR019775">
    <property type="entry name" value="WD40_repeat_CS"/>
</dbReference>
<dbReference type="Proteomes" id="UP001346149">
    <property type="component" value="Unassembled WGS sequence"/>
</dbReference>
<accession>A0AAN7KDX1</accession>
<feature type="domain" description="F-box" evidence="4">
    <location>
        <begin position="84"/>
        <end position="130"/>
    </location>
</feature>
<proteinExistence type="predicted"/>
<dbReference type="InterPro" id="IPR015943">
    <property type="entry name" value="WD40/YVTN_repeat-like_dom_sf"/>
</dbReference>
<evidence type="ECO:0000313" key="5">
    <source>
        <dbReference type="EMBL" id="KAK4763274.1"/>
    </source>
</evidence>
<gene>
    <name evidence="5" type="ORF">SAY86_009042</name>
</gene>
<sequence length="564" mass="63119">MAFECLEPSGSSDNSEEFVGILSKDQKVELEGQLILWNPLESNWSNSVGEIEISKSELGGNPKEASADLSIPRPCKSEALLAINRTITDLPPVLLTDILNYLGPKELGIVSCVSTSLQRLVSNHHAWKEFYNERWGLPATPPLPAMTFPDENSWKDLFVEREFRSKTFMGQYSVDLLHGHSEAIRTVFVLSSAKLVFTAGYDRTVRMWDMEDGLIASSKSLGCTIRAVSADTKLLIAGGTDGFIHCWRAVEGLHHLFDLRGPCIEKNEFRLWEHGGPITSLALDITRIYSGSWDMTVRVWDRASLKCAKVLRHSDWVWALAPHDMTVASAAGSDIYLWDTIRGSLMTVIENAHNGNAYSLARSRTGDFLFTGGEDGKIHMFEIFQDVPGEYLHVATWLPHSGPVYSLAFEFPWLVSASGDGKLALIDVRKLMRSDRPRLLTRRQILKACKNNLDKVEPPQRMLHGFTTDLFSLGIGADCIVSGGEEGVAKVWNFTRALEVERRARALRGIRLENRMRRRKLQIEMCGRGAEKANQCLIAPKNPVKGNRSRLWHGKRGMSVKVKG</sequence>
<dbReference type="PROSITE" id="PS00678">
    <property type="entry name" value="WD_REPEATS_1"/>
    <property type="match status" value="1"/>
</dbReference>
<evidence type="ECO:0000256" key="2">
    <source>
        <dbReference type="ARBA" id="ARBA00022737"/>
    </source>
</evidence>
<reference evidence="5 6" key="1">
    <citation type="journal article" date="2023" name="Hortic Res">
        <title>Pangenome of water caltrop reveals structural variations and asymmetric subgenome divergence after allopolyploidization.</title>
        <authorList>
            <person name="Zhang X."/>
            <person name="Chen Y."/>
            <person name="Wang L."/>
            <person name="Yuan Y."/>
            <person name="Fang M."/>
            <person name="Shi L."/>
            <person name="Lu R."/>
            <person name="Comes H.P."/>
            <person name="Ma Y."/>
            <person name="Chen Y."/>
            <person name="Huang G."/>
            <person name="Zhou Y."/>
            <person name="Zheng Z."/>
            <person name="Qiu Y."/>
        </authorList>
    </citation>
    <scope>NUCLEOTIDE SEQUENCE [LARGE SCALE GENOMIC DNA]</scope>
    <source>
        <strain evidence="5">F231</strain>
    </source>
</reference>
<protein>
    <recommendedName>
        <fullName evidence="4">F-box domain-containing protein</fullName>
    </recommendedName>
</protein>
<organism evidence="5 6">
    <name type="scientific">Trapa natans</name>
    <name type="common">Water chestnut</name>
    <dbReference type="NCBI Taxonomy" id="22666"/>
    <lineage>
        <taxon>Eukaryota</taxon>
        <taxon>Viridiplantae</taxon>
        <taxon>Streptophyta</taxon>
        <taxon>Embryophyta</taxon>
        <taxon>Tracheophyta</taxon>
        <taxon>Spermatophyta</taxon>
        <taxon>Magnoliopsida</taxon>
        <taxon>eudicotyledons</taxon>
        <taxon>Gunneridae</taxon>
        <taxon>Pentapetalae</taxon>
        <taxon>rosids</taxon>
        <taxon>malvids</taxon>
        <taxon>Myrtales</taxon>
        <taxon>Lythraceae</taxon>
        <taxon>Trapa</taxon>
    </lineage>
</organism>
<dbReference type="PROSITE" id="PS50082">
    <property type="entry name" value="WD_REPEATS_2"/>
    <property type="match status" value="2"/>
</dbReference>
<dbReference type="Pfam" id="PF00646">
    <property type="entry name" value="F-box"/>
    <property type="match status" value="1"/>
</dbReference>
<dbReference type="SMART" id="SM00320">
    <property type="entry name" value="WD40"/>
    <property type="match status" value="7"/>
</dbReference>
<dbReference type="SMART" id="SM00256">
    <property type="entry name" value="FBOX"/>
    <property type="match status" value="1"/>
</dbReference>
<dbReference type="InterPro" id="IPR036047">
    <property type="entry name" value="F-box-like_dom_sf"/>
</dbReference>
<keyword evidence="1 3" id="KW-0853">WD repeat</keyword>
<evidence type="ECO:0000313" key="6">
    <source>
        <dbReference type="Proteomes" id="UP001346149"/>
    </source>
</evidence>
<feature type="repeat" description="WD" evidence="3">
    <location>
        <begin position="177"/>
        <end position="218"/>
    </location>
</feature>
<dbReference type="PROSITE" id="PS50294">
    <property type="entry name" value="WD_REPEATS_REGION"/>
    <property type="match status" value="1"/>
</dbReference>
<keyword evidence="2" id="KW-0677">Repeat</keyword>
<dbReference type="EMBL" id="JAXQNO010000024">
    <property type="protein sequence ID" value="KAK4763274.1"/>
    <property type="molecule type" value="Genomic_DNA"/>
</dbReference>
<dbReference type="InterPro" id="IPR001680">
    <property type="entry name" value="WD40_rpt"/>
</dbReference>
<name>A0AAN7KDX1_TRANT</name>
<comment type="caution">
    <text evidence="5">The sequence shown here is derived from an EMBL/GenBank/DDBJ whole genome shotgun (WGS) entry which is preliminary data.</text>
</comment>
<dbReference type="PANTHER" id="PTHR19855">
    <property type="entry name" value="WD40 REPEAT PROTEIN 12, 37"/>
    <property type="match status" value="1"/>
</dbReference>
<evidence type="ECO:0000259" key="4">
    <source>
        <dbReference type="PROSITE" id="PS50181"/>
    </source>
</evidence>
<evidence type="ECO:0000256" key="3">
    <source>
        <dbReference type="PROSITE-ProRule" id="PRU00221"/>
    </source>
</evidence>
<dbReference type="SUPFAM" id="SSF50978">
    <property type="entry name" value="WD40 repeat-like"/>
    <property type="match status" value="1"/>
</dbReference>
<dbReference type="PANTHER" id="PTHR19855:SF19">
    <property type="entry name" value="OS04G0619700 PROTEIN"/>
    <property type="match status" value="1"/>
</dbReference>
<dbReference type="PROSITE" id="PS50181">
    <property type="entry name" value="FBOX"/>
    <property type="match status" value="1"/>
</dbReference>
<dbReference type="InterPro" id="IPR036322">
    <property type="entry name" value="WD40_repeat_dom_sf"/>
</dbReference>
<dbReference type="CDD" id="cd09917">
    <property type="entry name" value="F-box_SF"/>
    <property type="match status" value="1"/>
</dbReference>
<dbReference type="Pfam" id="PF00400">
    <property type="entry name" value="WD40"/>
    <property type="match status" value="3"/>
</dbReference>
<feature type="repeat" description="WD" evidence="3">
    <location>
        <begin position="271"/>
        <end position="310"/>
    </location>
</feature>
<keyword evidence="6" id="KW-1185">Reference proteome</keyword>
<evidence type="ECO:0000256" key="1">
    <source>
        <dbReference type="ARBA" id="ARBA00022574"/>
    </source>
</evidence>